<name>A0A2G2VQP2_CAPBA</name>
<dbReference type="CDD" id="cd16964">
    <property type="entry name" value="YqgF"/>
    <property type="match status" value="1"/>
</dbReference>
<accession>A0A2G2VQP2</accession>
<dbReference type="Proteomes" id="UP000224567">
    <property type="component" value="Unassembled WGS sequence"/>
</dbReference>
<dbReference type="FunFam" id="3.30.420.140:FF:000008">
    <property type="entry name" value="Putative pre-16S rRNA nuclease"/>
    <property type="match status" value="1"/>
</dbReference>
<dbReference type="SUPFAM" id="SSF161077">
    <property type="entry name" value="Photosystem II antenna protein-like"/>
    <property type="match status" value="1"/>
</dbReference>
<protein>
    <recommendedName>
        <fullName evidence="5">YqgF/RNase H-like domain-containing protein</fullName>
    </recommendedName>
</protein>
<dbReference type="STRING" id="33114.A0A2G2VQP2"/>
<dbReference type="InterPro" id="IPR012337">
    <property type="entry name" value="RNaseH-like_sf"/>
</dbReference>
<dbReference type="InterPro" id="IPR006641">
    <property type="entry name" value="YqgF/RNaseH-like_dom"/>
</dbReference>
<dbReference type="GO" id="GO:0009521">
    <property type="term" value="C:photosystem"/>
    <property type="evidence" value="ECO:0007669"/>
    <property type="project" value="InterPro"/>
</dbReference>
<keyword evidence="7" id="KW-1185">Reference proteome</keyword>
<dbReference type="GO" id="GO:0009767">
    <property type="term" value="P:photosynthetic electron transport chain"/>
    <property type="evidence" value="ECO:0007669"/>
    <property type="project" value="InterPro"/>
</dbReference>
<dbReference type="SUPFAM" id="SSF53098">
    <property type="entry name" value="Ribonuclease H-like"/>
    <property type="match status" value="1"/>
</dbReference>
<gene>
    <name evidence="6" type="ORF">CQW23_27095</name>
</gene>
<dbReference type="OrthoDB" id="10261669at2759"/>
<dbReference type="SMART" id="SM00732">
    <property type="entry name" value="YqgFc"/>
    <property type="match status" value="1"/>
</dbReference>
<feature type="domain" description="YqgF/RNase H-like" evidence="5">
    <location>
        <begin position="182"/>
        <end position="286"/>
    </location>
</feature>
<reference evidence="6 7" key="1">
    <citation type="journal article" date="2017" name="Genome Biol.">
        <title>New reference genome sequences of hot pepper reveal the massive evolution of plant disease-resistance genes by retroduplication.</title>
        <authorList>
            <person name="Kim S."/>
            <person name="Park J."/>
            <person name="Yeom S.I."/>
            <person name="Kim Y.M."/>
            <person name="Seo E."/>
            <person name="Kim K.T."/>
            <person name="Kim M.S."/>
            <person name="Lee J.M."/>
            <person name="Cheong K."/>
            <person name="Shin H.S."/>
            <person name="Kim S.B."/>
            <person name="Han K."/>
            <person name="Lee J."/>
            <person name="Park M."/>
            <person name="Lee H.A."/>
            <person name="Lee H.Y."/>
            <person name="Lee Y."/>
            <person name="Oh S."/>
            <person name="Lee J.H."/>
            <person name="Choi E."/>
            <person name="Choi E."/>
            <person name="Lee S.E."/>
            <person name="Jeon J."/>
            <person name="Kim H."/>
            <person name="Choi G."/>
            <person name="Song H."/>
            <person name="Lee J."/>
            <person name="Lee S.C."/>
            <person name="Kwon J.K."/>
            <person name="Lee H.Y."/>
            <person name="Koo N."/>
            <person name="Hong Y."/>
            <person name="Kim R.W."/>
            <person name="Kang W.H."/>
            <person name="Huh J.H."/>
            <person name="Kang B.C."/>
            <person name="Yang T.J."/>
            <person name="Lee Y.H."/>
            <person name="Bennetzen J.L."/>
            <person name="Choi D."/>
        </authorList>
    </citation>
    <scope>NUCLEOTIDE SEQUENCE [LARGE SCALE GENOMIC DNA]</scope>
    <source>
        <strain evidence="7">cv. PBC81</strain>
    </source>
</reference>
<dbReference type="GO" id="GO:0016168">
    <property type="term" value="F:chlorophyll binding"/>
    <property type="evidence" value="ECO:0007669"/>
    <property type="project" value="InterPro"/>
</dbReference>
<dbReference type="Gene3D" id="3.30.420.140">
    <property type="entry name" value="YqgF/RNase H-like domain"/>
    <property type="match status" value="1"/>
</dbReference>
<dbReference type="PANTHER" id="PTHR33317:SF1">
    <property type="entry name" value="POLYNUCLEOTIDYL TRANSFERASE, RIBONUCLEASE H-LIKE SUPERFAMILY PROTEIN"/>
    <property type="match status" value="1"/>
</dbReference>
<evidence type="ECO:0000256" key="3">
    <source>
        <dbReference type="ARBA" id="ARBA00022722"/>
    </source>
</evidence>
<organism evidence="6 7">
    <name type="scientific">Capsicum baccatum</name>
    <name type="common">Peruvian pepper</name>
    <dbReference type="NCBI Taxonomy" id="33114"/>
    <lineage>
        <taxon>Eukaryota</taxon>
        <taxon>Viridiplantae</taxon>
        <taxon>Streptophyta</taxon>
        <taxon>Embryophyta</taxon>
        <taxon>Tracheophyta</taxon>
        <taxon>Spermatophyta</taxon>
        <taxon>Magnoliopsida</taxon>
        <taxon>eudicotyledons</taxon>
        <taxon>Gunneridae</taxon>
        <taxon>Pentapetalae</taxon>
        <taxon>asterids</taxon>
        <taxon>lamiids</taxon>
        <taxon>Solanales</taxon>
        <taxon>Solanaceae</taxon>
        <taxon>Solanoideae</taxon>
        <taxon>Capsiceae</taxon>
        <taxon>Capsicum</taxon>
    </lineage>
</organism>
<proteinExistence type="inferred from homology"/>
<dbReference type="InterPro" id="IPR005227">
    <property type="entry name" value="YqgF"/>
</dbReference>
<reference evidence="7" key="2">
    <citation type="journal article" date="2017" name="J. Anim. Genet.">
        <title>Multiple reference genome sequences of hot pepper reveal the massive evolution of plant disease resistance genes by retroduplication.</title>
        <authorList>
            <person name="Kim S."/>
            <person name="Park J."/>
            <person name="Yeom S.-I."/>
            <person name="Kim Y.-M."/>
            <person name="Seo E."/>
            <person name="Kim K.-T."/>
            <person name="Kim M.-S."/>
            <person name="Lee J.M."/>
            <person name="Cheong K."/>
            <person name="Shin H.-S."/>
            <person name="Kim S.-B."/>
            <person name="Han K."/>
            <person name="Lee J."/>
            <person name="Park M."/>
            <person name="Lee H.-A."/>
            <person name="Lee H.-Y."/>
            <person name="Lee Y."/>
            <person name="Oh S."/>
            <person name="Lee J.H."/>
            <person name="Choi E."/>
            <person name="Choi E."/>
            <person name="Lee S.E."/>
            <person name="Jeon J."/>
            <person name="Kim H."/>
            <person name="Choi G."/>
            <person name="Song H."/>
            <person name="Lee J."/>
            <person name="Lee S.-C."/>
            <person name="Kwon J.-K."/>
            <person name="Lee H.-Y."/>
            <person name="Koo N."/>
            <person name="Hong Y."/>
            <person name="Kim R.W."/>
            <person name="Kang W.-H."/>
            <person name="Huh J.H."/>
            <person name="Kang B.-C."/>
            <person name="Yang T.-J."/>
            <person name="Lee Y.-H."/>
            <person name="Bennetzen J.L."/>
            <person name="Choi D."/>
        </authorList>
    </citation>
    <scope>NUCLEOTIDE SEQUENCE [LARGE SCALE GENOMIC DNA]</scope>
    <source>
        <strain evidence="7">cv. PBC81</strain>
    </source>
</reference>
<comment type="caution">
    <text evidence="6">The sequence shown here is derived from an EMBL/GenBank/DDBJ whole genome shotgun (WGS) entry which is preliminary data.</text>
</comment>
<dbReference type="PANTHER" id="PTHR33317">
    <property type="entry name" value="POLYNUCLEOTIDYL TRANSFERASE, RIBONUCLEASE H-LIKE SUPERFAMILY PROTEIN"/>
    <property type="match status" value="1"/>
</dbReference>
<dbReference type="Pfam" id="PF03652">
    <property type="entry name" value="RuvX"/>
    <property type="match status" value="1"/>
</dbReference>
<dbReference type="GO" id="GO:0000967">
    <property type="term" value="P:rRNA 5'-end processing"/>
    <property type="evidence" value="ECO:0007669"/>
    <property type="project" value="TreeGrafter"/>
</dbReference>
<evidence type="ECO:0000313" key="6">
    <source>
        <dbReference type="EMBL" id="PHT35295.1"/>
    </source>
</evidence>
<evidence type="ECO:0000256" key="2">
    <source>
        <dbReference type="ARBA" id="ARBA00022517"/>
    </source>
</evidence>
<keyword evidence="4" id="KW-0378">Hydrolase</keyword>
<dbReference type="Gene3D" id="3.10.680.10">
    <property type="entry name" value="Photosystem II CP47 reaction center protein"/>
    <property type="match status" value="1"/>
</dbReference>
<keyword evidence="3" id="KW-0540">Nuclease</keyword>
<keyword evidence="1" id="KW-0963">Cytoplasm</keyword>
<dbReference type="InterPro" id="IPR036001">
    <property type="entry name" value="PS_II_antenna-like_sf"/>
</dbReference>
<dbReference type="EMBL" id="MLFT02000011">
    <property type="protein sequence ID" value="PHT35295.1"/>
    <property type="molecule type" value="Genomic_DNA"/>
</dbReference>
<dbReference type="GO" id="GO:0016787">
    <property type="term" value="F:hydrolase activity"/>
    <property type="evidence" value="ECO:0007669"/>
    <property type="project" value="UniProtKB-KW"/>
</dbReference>
<dbReference type="HAMAP" id="MF_00651">
    <property type="entry name" value="Nuclease_YqgF"/>
    <property type="match status" value="1"/>
</dbReference>
<evidence type="ECO:0000256" key="1">
    <source>
        <dbReference type="ARBA" id="ARBA00022490"/>
    </source>
</evidence>
<evidence type="ECO:0000256" key="4">
    <source>
        <dbReference type="ARBA" id="ARBA00022801"/>
    </source>
</evidence>
<keyword evidence="2" id="KW-0690">Ribosome biogenesis</keyword>
<evidence type="ECO:0000313" key="7">
    <source>
        <dbReference type="Proteomes" id="UP000224567"/>
    </source>
</evidence>
<dbReference type="AlphaFoldDB" id="A0A2G2VQP2"/>
<dbReference type="InterPro" id="IPR037027">
    <property type="entry name" value="YqgF/RNaseH-like_dom_sf"/>
</dbReference>
<dbReference type="GO" id="GO:0004518">
    <property type="term" value="F:nuclease activity"/>
    <property type="evidence" value="ECO:0007669"/>
    <property type="project" value="UniProtKB-KW"/>
</dbReference>
<sequence>MDNGNGIAVGWLGHPIFRDKEGRELFGVKPINDSVGLSVLWTSSIWRCSRGHSDNFVRIEVLCDMDKSRQGLKINLRKCEVTPMGVVNSIEEIAEVLHFKVGNLPTTYLGLPLGFSSKDLVVWNPVVEIVEKRLEGWQKTYLSKGILLNLSVFVPFMGKLMRFMKQSNLFHEVLKSNTLASSRFLGLDVGDKYVGLAVSDATNKVASPLAVLLRKRTNIDLMAKDLQSLVSELSLGGFVFGYPFDRQKTSRTALQIKVFIDDLCKTGELKGVNYTFMGEGFTSKNVESFLQDLKFHPTQSKTLLDKFAAVGILQLYLDYVNRKQAKVALISLVPNTNLQLI</sequence>
<evidence type="ECO:0000259" key="5">
    <source>
        <dbReference type="SMART" id="SM00732"/>
    </source>
</evidence>